<evidence type="ECO:0000313" key="9">
    <source>
        <dbReference type="Proteomes" id="UP000230002"/>
    </source>
</evidence>
<feature type="transmembrane region" description="Helical" evidence="6">
    <location>
        <begin position="331"/>
        <end position="351"/>
    </location>
</feature>
<name>A0A2G8SBT3_9APHY</name>
<evidence type="ECO:0000256" key="6">
    <source>
        <dbReference type="SAM" id="Phobius"/>
    </source>
</evidence>
<dbReference type="InterPro" id="IPR011701">
    <property type="entry name" value="MFS"/>
</dbReference>
<feature type="region of interest" description="Disordered" evidence="5">
    <location>
        <begin position="253"/>
        <end position="282"/>
    </location>
</feature>
<accession>A0A2G8SBT3</accession>
<dbReference type="GO" id="GO:0022857">
    <property type="term" value="F:transmembrane transporter activity"/>
    <property type="evidence" value="ECO:0007669"/>
    <property type="project" value="InterPro"/>
</dbReference>
<feature type="transmembrane region" description="Helical" evidence="6">
    <location>
        <begin position="223"/>
        <end position="243"/>
    </location>
</feature>
<dbReference type="PANTHER" id="PTHR23502:SF4">
    <property type="entry name" value="MAJOR FACILITATOR SUPERFAMILY (MFS) PROFILE DOMAIN-CONTAINING PROTEIN-RELATED"/>
    <property type="match status" value="1"/>
</dbReference>
<gene>
    <name evidence="8" type="ORF">GSI_05754</name>
</gene>
<evidence type="ECO:0000259" key="7">
    <source>
        <dbReference type="PROSITE" id="PS50850"/>
    </source>
</evidence>
<keyword evidence="9" id="KW-1185">Reference proteome</keyword>
<dbReference type="InterPro" id="IPR036259">
    <property type="entry name" value="MFS_trans_sf"/>
</dbReference>
<feature type="compositionally biased region" description="Basic and acidic residues" evidence="5">
    <location>
        <begin position="257"/>
        <end position="273"/>
    </location>
</feature>
<reference evidence="8 9" key="1">
    <citation type="journal article" date="2015" name="Sci. Rep.">
        <title>Chromosome-level genome map provides insights into diverse defense mechanisms in the medicinal fungus Ganoderma sinense.</title>
        <authorList>
            <person name="Zhu Y."/>
            <person name="Xu J."/>
            <person name="Sun C."/>
            <person name="Zhou S."/>
            <person name="Xu H."/>
            <person name="Nelson D.R."/>
            <person name="Qian J."/>
            <person name="Song J."/>
            <person name="Luo H."/>
            <person name="Xiang L."/>
            <person name="Li Y."/>
            <person name="Xu Z."/>
            <person name="Ji A."/>
            <person name="Wang L."/>
            <person name="Lu S."/>
            <person name="Hayward A."/>
            <person name="Sun W."/>
            <person name="Li X."/>
            <person name="Schwartz D.C."/>
            <person name="Wang Y."/>
            <person name="Chen S."/>
        </authorList>
    </citation>
    <scope>NUCLEOTIDE SEQUENCE [LARGE SCALE GENOMIC DNA]</scope>
    <source>
        <strain evidence="8 9">ZZ0214-1</strain>
    </source>
</reference>
<dbReference type="PANTHER" id="PTHR23502">
    <property type="entry name" value="MAJOR FACILITATOR SUPERFAMILY"/>
    <property type="match status" value="1"/>
</dbReference>
<dbReference type="PROSITE" id="PS50850">
    <property type="entry name" value="MFS"/>
    <property type="match status" value="1"/>
</dbReference>
<comment type="subcellular location">
    <subcellularLocation>
        <location evidence="1">Membrane</location>
        <topology evidence="1">Multi-pass membrane protein</topology>
    </subcellularLocation>
</comment>
<feature type="transmembrane region" description="Helical" evidence="6">
    <location>
        <begin position="460"/>
        <end position="479"/>
    </location>
</feature>
<dbReference type="SUPFAM" id="SSF103473">
    <property type="entry name" value="MFS general substrate transporter"/>
    <property type="match status" value="1"/>
</dbReference>
<keyword evidence="3 6" id="KW-1133">Transmembrane helix</keyword>
<feature type="transmembrane region" description="Helical" evidence="6">
    <location>
        <begin position="396"/>
        <end position="416"/>
    </location>
</feature>
<dbReference type="STRING" id="1077348.A0A2G8SBT3"/>
<evidence type="ECO:0000256" key="1">
    <source>
        <dbReference type="ARBA" id="ARBA00004141"/>
    </source>
</evidence>
<feature type="transmembrane region" description="Helical" evidence="6">
    <location>
        <begin position="134"/>
        <end position="152"/>
    </location>
</feature>
<protein>
    <submittedName>
        <fullName evidence="8">MFS general substrate transporter</fullName>
    </submittedName>
</protein>
<feature type="transmembrane region" description="Helical" evidence="6">
    <location>
        <begin position="196"/>
        <end position="216"/>
    </location>
</feature>
<evidence type="ECO:0000256" key="3">
    <source>
        <dbReference type="ARBA" id="ARBA00022989"/>
    </source>
</evidence>
<keyword evidence="4 6" id="KW-0472">Membrane</keyword>
<dbReference type="InterPro" id="IPR020846">
    <property type="entry name" value="MFS_dom"/>
</dbReference>
<feature type="transmembrane region" description="Helical" evidence="6">
    <location>
        <begin position="363"/>
        <end position="384"/>
    </location>
</feature>
<evidence type="ECO:0000256" key="2">
    <source>
        <dbReference type="ARBA" id="ARBA00022692"/>
    </source>
</evidence>
<dbReference type="EMBL" id="AYKW01000012">
    <property type="protein sequence ID" value="PIL31058.1"/>
    <property type="molecule type" value="Genomic_DNA"/>
</dbReference>
<evidence type="ECO:0000256" key="4">
    <source>
        <dbReference type="ARBA" id="ARBA00023136"/>
    </source>
</evidence>
<dbReference type="Proteomes" id="UP000230002">
    <property type="component" value="Unassembled WGS sequence"/>
</dbReference>
<feature type="domain" description="Major facilitator superfamily (MFS) profile" evidence="7">
    <location>
        <begin position="66"/>
        <end position="558"/>
    </location>
</feature>
<evidence type="ECO:0000256" key="5">
    <source>
        <dbReference type="SAM" id="MobiDB-lite"/>
    </source>
</evidence>
<feature type="transmembrane region" description="Helical" evidence="6">
    <location>
        <begin position="105"/>
        <end position="122"/>
    </location>
</feature>
<keyword evidence="2 6" id="KW-0812">Transmembrane</keyword>
<dbReference type="GO" id="GO:0005886">
    <property type="term" value="C:plasma membrane"/>
    <property type="evidence" value="ECO:0007669"/>
    <property type="project" value="TreeGrafter"/>
</dbReference>
<organism evidence="8 9">
    <name type="scientific">Ganoderma sinense ZZ0214-1</name>
    <dbReference type="NCBI Taxonomy" id="1077348"/>
    <lineage>
        <taxon>Eukaryota</taxon>
        <taxon>Fungi</taxon>
        <taxon>Dikarya</taxon>
        <taxon>Basidiomycota</taxon>
        <taxon>Agaricomycotina</taxon>
        <taxon>Agaricomycetes</taxon>
        <taxon>Polyporales</taxon>
        <taxon>Polyporaceae</taxon>
        <taxon>Ganoderma</taxon>
    </lineage>
</organism>
<feature type="transmembrane region" description="Helical" evidence="6">
    <location>
        <begin position="68"/>
        <end position="93"/>
    </location>
</feature>
<feature type="transmembrane region" description="Helical" evidence="6">
    <location>
        <begin position="491"/>
        <end position="512"/>
    </location>
</feature>
<dbReference type="OrthoDB" id="5215911at2759"/>
<proteinExistence type="predicted"/>
<sequence>MPFGILEDHKLDCVPGTGLLATKGSQLVTGDASTLKRGTGRHSHIVLIPQPSDDPRDTLNWPRWRKEACFWTLVFMTGLGDTLLFFASPGYFVLAKEFNVSVNEVASSFSTALAGGSAFMLLQIPISVKYGHRIVYLLSSFLMFVTCVWVALSPNLTSIRASRVFQGFGVAASRSLVASTIEHLFFVHERGSRSSMWIICQLISQIIGILTNGYVIQLLSWRHGFWFANIACGLCFIGVLLFVPETTYRRQAWPKQEPARRNSNDSDETDKIGKKGPRAPPSRSFSALSYLKIYNGTFSDESVWKLFLGLFSLILSPVTWFSFVSSSIPSILFLFVMSCSSTIFTVTYGFTPGQIGLTNVGSIVGIVLALITASPLSDWWIVWMARRNRGIYEPEFRLFFTFSLVVGALSYTGWAIGNDRHMPWIGAVACFAMTYFAICVAASTRAAYVIDTHAAHAAHILALTESATNLITYGATFFANGVVLSAGVKRTLLAVAACQAACWLACIPVYVCGKRVRSFIARHPRLFCVGDDLPPSSDSSTRGCRPASLRESNSDCKC</sequence>
<dbReference type="Pfam" id="PF07690">
    <property type="entry name" value="MFS_1"/>
    <property type="match status" value="1"/>
</dbReference>
<feature type="transmembrane region" description="Helical" evidence="6">
    <location>
        <begin position="303"/>
        <end position="324"/>
    </location>
</feature>
<evidence type="ECO:0000313" key="8">
    <source>
        <dbReference type="EMBL" id="PIL31058.1"/>
    </source>
</evidence>
<comment type="caution">
    <text evidence="8">The sequence shown here is derived from an EMBL/GenBank/DDBJ whole genome shotgun (WGS) entry which is preliminary data.</text>
</comment>
<feature type="transmembrane region" description="Helical" evidence="6">
    <location>
        <begin position="422"/>
        <end position="448"/>
    </location>
</feature>
<dbReference type="Gene3D" id="1.20.1250.20">
    <property type="entry name" value="MFS general substrate transporter like domains"/>
    <property type="match status" value="1"/>
</dbReference>
<dbReference type="AlphaFoldDB" id="A0A2G8SBT3"/>